<evidence type="ECO:0000259" key="1">
    <source>
        <dbReference type="PROSITE" id="PS50883"/>
    </source>
</evidence>
<dbReference type="PANTHER" id="PTHR33525">
    <property type="match status" value="1"/>
</dbReference>
<organism evidence="3 4">
    <name type="scientific">Hydrogenovibrio thermophilus</name>
    <dbReference type="NCBI Taxonomy" id="265883"/>
    <lineage>
        <taxon>Bacteria</taxon>
        <taxon>Pseudomonadati</taxon>
        <taxon>Pseudomonadota</taxon>
        <taxon>Gammaproteobacteria</taxon>
        <taxon>Thiotrichales</taxon>
        <taxon>Piscirickettsiaceae</taxon>
        <taxon>Hydrogenovibrio</taxon>
    </lineage>
</organism>
<dbReference type="Pfam" id="PF00563">
    <property type="entry name" value="EAL"/>
    <property type="match status" value="1"/>
</dbReference>
<sequence>MSQLVDIYIGRQPIFDASVRVHAYELLFRSGSEDNHARILGGDHATAQVMMNLFGDMGFQEVVGRHKAFINFTEGLLLSENKPFFPPKQIAIEVLENVHVTPKIIEALNALRAKGYEVALDDYIFNPKLAELEACADIIKVDILQVGPKKMLEHVGRLKEKGIRLLAEKVETREQFEFCQKIGFDYFQGYFFSKPKILQGRSLPSNKLSTMKLLANVYDPDIDMAILSNIIRQDVALSQKLLRFVATAGGNHKITSIHDAVLRFGLKRLQSWSSMMVLSGVDDKPRELFHTSLIRAKFCELVGEQVGDFSKDSYFTVGLFSTLDAVMDASLEELLAQLNFDPKIKQALVASHGSLGVALAAVKGMEQGRTDFELPEGLTPSELSKLYLEAMEFANKVDLG</sequence>
<dbReference type="PROSITE" id="PS51833">
    <property type="entry name" value="HDOD"/>
    <property type="match status" value="1"/>
</dbReference>
<gene>
    <name evidence="3" type="ORF">EPV75_00875</name>
</gene>
<dbReference type="SUPFAM" id="SSF109604">
    <property type="entry name" value="HD-domain/PDEase-like"/>
    <property type="match status" value="1"/>
</dbReference>
<keyword evidence="4" id="KW-1185">Reference proteome</keyword>
<proteinExistence type="predicted"/>
<dbReference type="InterPro" id="IPR001633">
    <property type="entry name" value="EAL_dom"/>
</dbReference>
<dbReference type="PANTHER" id="PTHR33525:SF4">
    <property type="entry name" value="CYCLIC DI-GMP PHOSPHODIESTERASE CDGJ"/>
    <property type="match status" value="1"/>
</dbReference>
<name>A0A451G4D3_9GAMM</name>
<protein>
    <submittedName>
        <fullName evidence="3">EAL domain-containing protein</fullName>
    </submittedName>
</protein>
<evidence type="ECO:0000259" key="2">
    <source>
        <dbReference type="PROSITE" id="PS51833"/>
    </source>
</evidence>
<dbReference type="InterPro" id="IPR035919">
    <property type="entry name" value="EAL_sf"/>
</dbReference>
<dbReference type="PROSITE" id="PS50883">
    <property type="entry name" value="EAL"/>
    <property type="match status" value="1"/>
</dbReference>
<evidence type="ECO:0000313" key="3">
    <source>
        <dbReference type="EMBL" id="QAB14327.1"/>
    </source>
</evidence>
<dbReference type="PIRSF" id="PIRSF003180">
    <property type="entry name" value="DiGMPpdiest_YuxH"/>
    <property type="match status" value="1"/>
</dbReference>
<dbReference type="InterPro" id="IPR013976">
    <property type="entry name" value="HDOD"/>
</dbReference>
<dbReference type="Proteomes" id="UP000285478">
    <property type="component" value="Chromosome"/>
</dbReference>
<dbReference type="KEGG" id="htr:EPV75_00875"/>
<dbReference type="InterPro" id="IPR014408">
    <property type="entry name" value="dGMP_Pdiesterase_EAL/HD-GYP"/>
</dbReference>
<feature type="domain" description="EAL" evidence="1">
    <location>
        <begin position="1"/>
        <end position="209"/>
    </location>
</feature>
<dbReference type="Pfam" id="PF08668">
    <property type="entry name" value="HDOD"/>
    <property type="match status" value="1"/>
</dbReference>
<dbReference type="SUPFAM" id="SSF141868">
    <property type="entry name" value="EAL domain-like"/>
    <property type="match status" value="1"/>
</dbReference>
<feature type="domain" description="HDOD" evidence="2">
    <location>
        <begin position="203"/>
        <end position="388"/>
    </location>
</feature>
<dbReference type="InterPro" id="IPR052340">
    <property type="entry name" value="RNase_Y/CdgJ"/>
</dbReference>
<accession>A0A451G4D3</accession>
<dbReference type="AlphaFoldDB" id="A0A451G4D3"/>
<dbReference type="EMBL" id="CP035033">
    <property type="protein sequence ID" value="QAB14327.1"/>
    <property type="molecule type" value="Genomic_DNA"/>
</dbReference>
<evidence type="ECO:0000313" key="4">
    <source>
        <dbReference type="Proteomes" id="UP000285478"/>
    </source>
</evidence>
<dbReference type="RefSeq" id="WP_029939388.1">
    <property type="nucleotide sequence ID" value="NZ_CP035033.1"/>
</dbReference>
<reference evidence="3 4" key="1">
    <citation type="journal article" date="2018" name="Environ. Microbiol.">
        <title>Genomes of ubiquitous marine and hypersaline Hydrogenovibrio, Thiomicrorhabdus and Thiomicrospira spp. encode a diversity of mechanisms to sustain chemolithoautotrophy in heterogeneous environments.</title>
        <authorList>
            <person name="Scott K.M."/>
            <person name="Williams J."/>
            <person name="Porter C.M.B."/>
            <person name="Russel S."/>
            <person name="Harmer T.L."/>
            <person name="Paul J.H."/>
            <person name="Antonen K.M."/>
            <person name="Bridges M.K."/>
            <person name="Camper G.J."/>
            <person name="Campla C.K."/>
            <person name="Casella L.G."/>
            <person name="Chase E."/>
            <person name="Conrad J.W."/>
            <person name="Cruz M.C."/>
            <person name="Dunlap D.S."/>
            <person name="Duran L."/>
            <person name="Fahsbender E.M."/>
            <person name="Goldsmith D.B."/>
            <person name="Keeley R.F."/>
            <person name="Kondoff M.R."/>
            <person name="Kussy B.I."/>
            <person name="Lane M.K."/>
            <person name="Lawler S."/>
            <person name="Leigh B.A."/>
            <person name="Lewis C."/>
            <person name="Lostal L.M."/>
            <person name="Marking D."/>
            <person name="Mancera P.A."/>
            <person name="McClenthan E.C."/>
            <person name="McIntyre E.A."/>
            <person name="Mine J.A."/>
            <person name="Modi S."/>
            <person name="Moore B.D."/>
            <person name="Morgan W.A."/>
            <person name="Nelson K.M."/>
            <person name="Nguyen K.N."/>
            <person name="Ogburn N."/>
            <person name="Parrino D.G."/>
            <person name="Pedapudi A.D."/>
            <person name="Pelham R.P."/>
            <person name="Preece A.M."/>
            <person name="Rampersad E.A."/>
            <person name="Richardson J.C."/>
            <person name="Rodgers C.M."/>
            <person name="Schaffer B.L."/>
            <person name="Sheridan N.E."/>
            <person name="Solone M.R."/>
            <person name="Staley Z.R."/>
            <person name="Tabuchi M."/>
            <person name="Waide R.J."/>
            <person name="Wanjugi P.W."/>
            <person name="Young S."/>
            <person name="Clum A."/>
            <person name="Daum C."/>
            <person name="Huntemann M."/>
            <person name="Ivanova N."/>
            <person name="Kyrpides N."/>
            <person name="Mikhailova N."/>
            <person name="Palaniappan K."/>
            <person name="Pillay M."/>
            <person name="Reddy T.B.K."/>
            <person name="Shapiro N."/>
            <person name="Stamatis D."/>
            <person name="Varghese N."/>
            <person name="Woyke T."/>
            <person name="Boden R."/>
            <person name="Freyermuth S.K."/>
            <person name="Kerfeld C.A."/>
        </authorList>
    </citation>
    <scope>NUCLEOTIDE SEQUENCE [LARGE SCALE GENOMIC DNA]</scope>
    <source>
        <strain evidence="3 4">JR-2</strain>
    </source>
</reference>
<dbReference type="SMART" id="SM00052">
    <property type="entry name" value="EAL"/>
    <property type="match status" value="1"/>
</dbReference>
<dbReference type="Gene3D" id="1.10.3210.10">
    <property type="entry name" value="Hypothetical protein af1432"/>
    <property type="match status" value="1"/>
</dbReference>
<dbReference type="Gene3D" id="3.20.20.450">
    <property type="entry name" value="EAL domain"/>
    <property type="match status" value="1"/>
</dbReference>